<feature type="transmembrane region" description="Helical" evidence="7">
    <location>
        <begin position="399"/>
        <end position="420"/>
    </location>
</feature>
<feature type="transmembrane region" description="Helical" evidence="7">
    <location>
        <begin position="208"/>
        <end position="227"/>
    </location>
</feature>
<sequence>MPRLARLLLLLLLAFGSTAALARQDAAPDAPPPTPAAQLDLLRSQLDDIKKALAAQPTAAQLGDLRTQALAVQDQAGEVAGSLAPQVQSVQAQLAVLGPAPAKGAPAEATEVSAQRRKLDKTQADVDAQVKQAQLMGQEAAQLAAQLSDQRRNEFQARLAERTATPFSTAFWSDPMRSLPSDLRRLRALGGDLSTAIHDAWQPPNRTPFVTCLIAAALLLGVGRWLLERQLLRLTQNRMAAGRLRRSALALAIAVLTALNTGLAAQLVYWSVNWNGLLDDDLATLAHQMVQLVLLSAYVAGLGRALLSAVRPSWRLPELADAEAQALRPFPWLLAMAIALLGTVELVNHAISASLPASVATRGLIALVTAALIGTALLRQARARRALAAAGDPPPSRSLWIGVCLGALALASMTCVLAVATGYIALAFFVAINAVWISVVIASLYLFMHALNDTWALLLSPKGRTGQRLQAAFELEPGPLEQARAVLSGITRALAVLLGIGAVISRLGASPEDLTSSVGSLLGGLTFGEMTLAPRDVLKAMLVLVVGLLVVRTIKRWLDEELLPNTRLDAGMRMSMLTLLGYVGGVLVFVMALATLKVSLQNIAWIASALSVGIGFGLQAIVSNFISGLILLAERPVKVGDWVSLNGVEGDIRRINVRATEIQLWDRSTVIVPNSQLITQNVRNVTLADAIGRVKFSVPMPLDTDAARARDLILEALRAHPVTLDTPAPFVQLDSIDAGNMVFSAYAYTRSPRDASTVKSDLLFAVLAKLREQNLPLIRAQDMVVRTVRPPRDTGVVPPDS</sequence>
<evidence type="ECO:0000259" key="9">
    <source>
        <dbReference type="Pfam" id="PF00924"/>
    </source>
</evidence>
<feature type="transmembrane region" description="Helical" evidence="7">
    <location>
        <begin position="575"/>
        <end position="596"/>
    </location>
</feature>
<dbReference type="SUPFAM" id="SSF50182">
    <property type="entry name" value="Sm-like ribonucleoproteins"/>
    <property type="match status" value="1"/>
</dbReference>
<evidence type="ECO:0000256" key="2">
    <source>
        <dbReference type="ARBA" id="ARBA00008017"/>
    </source>
</evidence>
<dbReference type="Proteomes" id="UP001620460">
    <property type="component" value="Unassembled WGS sequence"/>
</dbReference>
<feature type="transmembrane region" description="Helical" evidence="7">
    <location>
        <begin position="537"/>
        <end position="554"/>
    </location>
</feature>
<dbReference type="SUPFAM" id="SSF82861">
    <property type="entry name" value="Mechanosensitive channel protein MscS (YggB), transmembrane region"/>
    <property type="match status" value="1"/>
</dbReference>
<dbReference type="InterPro" id="IPR052702">
    <property type="entry name" value="MscS-like_channel"/>
</dbReference>
<dbReference type="Gene3D" id="1.10.287.1260">
    <property type="match status" value="1"/>
</dbReference>
<dbReference type="PANTHER" id="PTHR30347">
    <property type="entry name" value="POTASSIUM CHANNEL RELATED"/>
    <property type="match status" value="1"/>
</dbReference>
<evidence type="ECO:0000256" key="1">
    <source>
        <dbReference type="ARBA" id="ARBA00004651"/>
    </source>
</evidence>
<keyword evidence="6 7" id="KW-0472">Membrane</keyword>
<feature type="transmembrane region" description="Helical" evidence="7">
    <location>
        <begin position="330"/>
        <end position="351"/>
    </location>
</feature>
<feature type="transmembrane region" description="Helical" evidence="7">
    <location>
        <begin position="289"/>
        <end position="310"/>
    </location>
</feature>
<dbReference type="EMBL" id="JADIKM010000003">
    <property type="protein sequence ID" value="MFK2904457.1"/>
    <property type="molecule type" value="Genomic_DNA"/>
</dbReference>
<feature type="transmembrane region" description="Helical" evidence="7">
    <location>
        <begin position="357"/>
        <end position="378"/>
    </location>
</feature>
<feature type="transmembrane region" description="Helical" evidence="7">
    <location>
        <begin position="248"/>
        <end position="269"/>
    </location>
</feature>
<dbReference type="Pfam" id="PF00924">
    <property type="entry name" value="MS_channel_2nd"/>
    <property type="match status" value="1"/>
</dbReference>
<evidence type="ECO:0000313" key="12">
    <source>
        <dbReference type="EMBL" id="MFK2904457.1"/>
    </source>
</evidence>
<comment type="caution">
    <text evidence="12">The sequence shown here is derived from an EMBL/GenBank/DDBJ whole genome shotgun (WGS) entry which is preliminary data.</text>
</comment>
<dbReference type="Pfam" id="PF21082">
    <property type="entry name" value="MS_channel_3rd"/>
    <property type="match status" value="1"/>
</dbReference>
<dbReference type="InterPro" id="IPR006685">
    <property type="entry name" value="MscS_channel_2nd"/>
</dbReference>
<dbReference type="InterPro" id="IPR023408">
    <property type="entry name" value="MscS_beta-dom_sf"/>
</dbReference>
<evidence type="ECO:0000259" key="11">
    <source>
        <dbReference type="Pfam" id="PF21082"/>
    </source>
</evidence>
<dbReference type="Gene3D" id="3.30.70.100">
    <property type="match status" value="1"/>
</dbReference>
<feature type="transmembrane region" description="Helical" evidence="7">
    <location>
        <begin position="602"/>
        <end position="632"/>
    </location>
</feature>
<keyword evidence="5 7" id="KW-1133">Transmembrane helix</keyword>
<evidence type="ECO:0000313" key="13">
    <source>
        <dbReference type="Proteomes" id="UP001620460"/>
    </source>
</evidence>
<organism evidence="12 13">
    <name type="scientific">Dyella ginsengisoli</name>
    <dbReference type="NCBI Taxonomy" id="363848"/>
    <lineage>
        <taxon>Bacteria</taxon>
        <taxon>Pseudomonadati</taxon>
        <taxon>Pseudomonadota</taxon>
        <taxon>Gammaproteobacteria</taxon>
        <taxon>Lysobacterales</taxon>
        <taxon>Rhodanobacteraceae</taxon>
        <taxon>Dyella</taxon>
    </lineage>
</organism>
<dbReference type="PANTHER" id="PTHR30347:SF9">
    <property type="entry name" value="MINICONDUCTANCE MECHANOSENSITIVE CHANNEL MSCM"/>
    <property type="match status" value="1"/>
</dbReference>
<keyword evidence="13" id="KW-1185">Reference proteome</keyword>
<keyword evidence="4 7" id="KW-0812">Transmembrane</keyword>
<dbReference type="Gene3D" id="2.30.30.60">
    <property type="match status" value="1"/>
</dbReference>
<feature type="domain" description="DUF3772" evidence="10">
    <location>
        <begin position="130"/>
        <end position="190"/>
    </location>
</feature>
<evidence type="ECO:0000256" key="5">
    <source>
        <dbReference type="ARBA" id="ARBA00022989"/>
    </source>
</evidence>
<dbReference type="InterPro" id="IPR049278">
    <property type="entry name" value="MS_channel_C"/>
</dbReference>
<dbReference type="InterPro" id="IPR022249">
    <property type="entry name" value="DUF3772"/>
</dbReference>
<evidence type="ECO:0000256" key="4">
    <source>
        <dbReference type="ARBA" id="ARBA00022692"/>
    </source>
</evidence>
<evidence type="ECO:0000256" key="8">
    <source>
        <dbReference type="SAM" id="SignalP"/>
    </source>
</evidence>
<protein>
    <submittedName>
        <fullName evidence="12">Mechanosensitive ion channel family protein</fullName>
    </submittedName>
</protein>
<keyword evidence="8" id="KW-0732">Signal</keyword>
<feature type="signal peptide" evidence="8">
    <location>
        <begin position="1"/>
        <end position="22"/>
    </location>
</feature>
<evidence type="ECO:0000256" key="7">
    <source>
        <dbReference type="SAM" id="Phobius"/>
    </source>
</evidence>
<evidence type="ECO:0000256" key="6">
    <source>
        <dbReference type="ARBA" id="ARBA00023136"/>
    </source>
</evidence>
<comment type="subcellular location">
    <subcellularLocation>
        <location evidence="1">Cell membrane</location>
        <topology evidence="1">Multi-pass membrane protein</topology>
    </subcellularLocation>
</comment>
<evidence type="ECO:0000259" key="10">
    <source>
        <dbReference type="Pfam" id="PF12607"/>
    </source>
</evidence>
<dbReference type="Pfam" id="PF12607">
    <property type="entry name" value="DUF3772"/>
    <property type="match status" value="1"/>
</dbReference>
<dbReference type="InterPro" id="IPR011066">
    <property type="entry name" value="MscS_channel_C_sf"/>
</dbReference>
<reference evidence="12 13" key="1">
    <citation type="submission" date="2020-10" db="EMBL/GenBank/DDBJ databases">
        <title>Phylogeny of dyella-like bacteria.</title>
        <authorList>
            <person name="Fu J."/>
        </authorList>
    </citation>
    <scope>NUCLEOTIDE SEQUENCE [LARGE SCALE GENOMIC DNA]</scope>
    <source>
        <strain evidence="12 13">Gsoil3046</strain>
    </source>
</reference>
<dbReference type="InterPro" id="IPR011014">
    <property type="entry name" value="MscS_channel_TM-2"/>
</dbReference>
<feature type="domain" description="Mechanosensitive ion channel MscS C-terminal" evidence="11">
    <location>
        <begin position="694"/>
        <end position="775"/>
    </location>
</feature>
<dbReference type="SUPFAM" id="SSF82689">
    <property type="entry name" value="Mechanosensitive channel protein MscS (YggB), C-terminal domain"/>
    <property type="match status" value="1"/>
</dbReference>
<accession>A0ABW8JTH9</accession>
<evidence type="ECO:0000256" key="3">
    <source>
        <dbReference type="ARBA" id="ARBA00022475"/>
    </source>
</evidence>
<name>A0ABW8JTH9_9GAMM</name>
<gene>
    <name evidence="12" type="ORF">ISP17_10805</name>
</gene>
<proteinExistence type="inferred from homology"/>
<feature type="transmembrane region" description="Helical" evidence="7">
    <location>
        <begin position="426"/>
        <end position="447"/>
    </location>
</feature>
<feature type="chain" id="PRO_5045459847" evidence="8">
    <location>
        <begin position="23"/>
        <end position="801"/>
    </location>
</feature>
<feature type="domain" description="Mechanosensitive ion channel MscS" evidence="9">
    <location>
        <begin position="621"/>
        <end position="686"/>
    </location>
</feature>
<comment type="similarity">
    <text evidence="2">Belongs to the MscS (TC 1.A.23) family.</text>
</comment>
<dbReference type="InterPro" id="IPR010920">
    <property type="entry name" value="LSM_dom_sf"/>
</dbReference>
<keyword evidence="3" id="KW-1003">Cell membrane</keyword>
<dbReference type="RefSeq" id="WP_404632994.1">
    <property type="nucleotide sequence ID" value="NZ_JADIKM010000003.1"/>
</dbReference>